<protein>
    <submittedName>
        <fullName evidence="1">Uncharacterized protein</fullName>
    </submittedName>
</protein>
<proteinExistence type="predicted"/>
<organism evidence="1 2">
    <name type="scientific">Bremerella alba</name>
    <dbReference type="NCBI Taxonomy" id="980252"/>
    <lineage>
        <taxon>Bacteria</taxon>
        <taxon>Pseudomonadati</taxon>
        <taxon>Planctomycetota</taxon>
        <taxon>Planctomycetia</taxon>
        <taxon>Pirellulales</taxon>
        <taxon>Pirellulaceae</taxon>
        <taxon>Bremerella</taxon>
    </lineage>
</organism>
<evidence type="ECO:0000313" key="1">
    <source>
        <dbReference type="EMBL" id="MBA2116715.1"/>
    </source>
</evidence>
<sequence length="270" mass="30023">MSGLTLPLNDAMQALADEHRDWLANSDRRYLANWERLFKSDNEAAMAEASVRRRLQGFGVSVEPNEDLDTRQKASDFKCVRNGIDFYVEVACIRIATAEKTTGIPNDRPYLGGFRPITLAVFNKCIHKVRQSTTADAPLLVAVGTWHGFVAMQFNQRPIVNMLLTGETKMTWDINIKTGETSDTYLTTDFYPAIFLKPDDDMKPSPAREPISGAMLCAFGMPGIDPVVILNANANRQFHPAALPDLEYGSVIVDQAAQQLHVSWKQGAMT</sequence>
<gene>
    <name evidence="1" type="ORF">HOV93_39070</name>
</gene>
<name>A0A7V8V885_9BACT</name>
<dbReference type="AlphaFoldDB" id="A0A7V8V885"/>
<accession>A0A7V8V885</accession>
<dbReference type="Proteomes" id="UP000551616">
    <property type="component" value="Unassembled WGS sequence"/>
</dbReference>
<keyword evidence="2" id="KW-1185">Reference proteome</keyword>
<reference evidence="1 2" key="1">
    <citation type="submission" date="2020-05" db="EMBL/GenBank/DDBJ databases">
        <title>Bremerella alba sp. nov., a novel planctomycete isolated from the surface of the macroalga Fucus spiralis.</title>
        <authorList>
            <person name="Godinho O."/>
            <person name="Botelho R."/>
            <person name="Albuquerque L."/>
            <person name="Wiegand S."/>
            <person name="Da Costa M.S."/>
            <person name="Lobo-Da-Cunha A."/>
            <person name="Jogler C."/>
            <person name="Lage O.M."/>
        </authorList>
    </citation>
    <scope>NUCLEOTIDE SEQUENCE [LARGE SCALE GENOMIC DNA]</scope>
    <source>
        <strain evidence="1 2">FF15</strain>
    </source>
</reference>
<comment type="caution">
    <text evidence="1">The sequence shown here is derived from an EMBL/GenBank/DDBJ whole genome shotgun (WGS) entry which is preliminary data.</text>
</comment>
<dbReference type="EMBL" id="JABRWO010000011">
    <property type="protein sequence ID" value="MBA2116715.1"/>
    <property type="molecule type" value="Genomic_DNA"/>
</dbReference>
<evidence type="ECO:0000313" key="2">
    <source>
        <dbReference type="Proteomes" id="UP000551616"/>
    </source>
</evidence>